<comment type="caution">
    <text evidence="2">The sequence shown here is derived from an EMBL/GenBank/DDBJ whole genome shotgun (WGS) entry which is preliminary data.</text>
</comment>
<evidence type="ECO:0000313" key="3">
    <source>
        <dbReference type="EMBL" id="CAF3781490.1"/>
    </source>
</evidence>
<dbReference type="EMBL" id="CAJOBH010000321">
    <property type="protein sequence ID" value="CAF3781490.1"/>
    <property type="molecule type" value="Genomic_DNA"/>
</dbReference>
<evidence type="ECO:0000313" key="6">
    <source>
        <dbReference type="Proteomes" id="UP000663824"/>
    </source>
</evidence>
<dbReference type="EMBL" id="CAJNOW010007319">
    <property type="protein sequence ID" value="CAF1510731.1"/>
    <property type="molecule type" value="Genomic_DNA"/>
</dbReference>
<dbReference type="OrthoDB" id="10006939at2759"/>
<reference evidence="2" key="1">
    <citation type="submission" date="2021-02" db="EMBL/GenBank/DDBJ databases">
        <authorList>
            <person name="Nowell W R."/>
        </authorList>
    </citation>
    <scope>NUCLEOTIDE SEQUENCE</scope>
</reference>
<dbReference type="Proteomes" id="UP000681720">
    <property type="component" value="Unassembled WGS sequence"/>
</dbReference>
<dbReference type="InterPro" id="IPR036397">
    <property type="entry name" value="RNaseH_sf"/>
</dbReference>
<gene>
    <name evidence="3" type="ORF">BYL167_LOCUS1961</name>
    <name evidence="4" type="ORF">GIL414_LOCUS1290</name>
    <name evidence="1" type="ORF">KQP761_LOCUS15145</name>
    <name evidence="2" type="ORF">MBJ925_LOCUS33448</name>
    <name evidence="5" type="ORF">SMN809_LOCUS1457</name>
</gene>
<protein>
    <recommendedName>
        <fullName evidence="7">Transposase</fullName>
    </recommendedName>
</protein>
<dbReference type="Proteomes" id="UP000663824">
    <property type="component" value="Unassembled WGS sequence"/>
</dbReference>
<accession>A0A816YUU6</accession>
<evidence type="ECO:0000313" key="2">
    <source>
        <dbReference type="EMBL" id="CAF2164859.1"/>
    </source>
</evidence>
<dbReference type="Gene3D" id="3.30.420.10">
    <property type="entry name" value="Ribonuclease H-like superfamily/Ribonuclease H"/>
    <property type="match status" value="1"/>
</dbReference>
<dbReference type="AlphaFoldDB" id="A0A816YUU6"/>
<dbReference type="EMBL" id="CAJOBI010000224">
    <property type="protein sequence ID" value="CAF3806149.1"/>
    <property type="molecule type" value="Genomic_DNA"/>
</dbReference>
<dbReference type="EMBL" id="CAJOBJ010000207">
    <property type="protein sequence ID" value="CAF3804668.1"/>
    <property type="molecule type" value="Genomic_DNA"/>
</dbReference>
<dbReference type="Proteomes" id="UP000676336">
    <property type="component" value="Unassembled WGS sequence"/>
</dbReference>
<dbReference type="Proteomes" id="UP000663834">
    <property type="component" value="Unassembled WGS sequence"/>
</dbReference>
<proteinExistence type="predicted"/>
<dbReference type="EMBL" id="CAJNRE010018393">
    <property type="protein sequence ID" value="CAF2164859.1"/>
    <property type="molecule type" value="Genomic_DNA"/>
</dbReference>
<sequence>MKSKDIQKIVKTKYGSVDGPTKFFRELAEAVSLPTIKLWIKMINTTGSITLSSPPGCPYKYRYCEDMKISRTSLQRILRKDLGCMPYKKTKQPKLTNLQKARTIKFANWVLNNYRKDGIKKWLFTDERFFSLDGIYNSQNDLVCAVSREEADRKGGFHEKTKYPGKVMVWLGACAEGLTTSVILENGTMDAEVHINEVLPIALECGDRMLGSDWSYQQDGARPHPHRLTQEWCAENFPDFNSKERWPPNSPDLCPLDYSL</sequence>
<evidence type="ECO:0000313" key="4">
    <source>
        <dbReference type="EMBL" id="CAF3804668.1"/>
    </source>
</evidence>
<dbReference type="PANTHER" id="PTHR46068">
    <property type="entry name" value="PROTEIN CBG27172"/>
    <property type="match status" value="1"/>
</dbReference>
<name>A0A816YUU6_9BILA</name>
<evidence type="ECO:0008006" key="7">
    <source>
        <dbReference type="Google" id="ProtNLM"/>
    </source>
</evidence>
<evidence type="ECO:0000313" key="1">
    <source>
        <dbReference type="EMBL" id="CAF1510731.1"/>
    </source>
</evidence>
<organism evidence="2 6">
    <name type="scientific">Rotaria magnacalcarata</name>
    <dbReference type="NCBI Taxonomy" id="392030"/>
    <lineage>
        <taxon>Eukaryota</taxon>
        <taxon>Metazoa</taxon>
        <taxon>Spiralia</taxon>
        <taxon>Gnathifera</taxon>
        <taxon>Rotifera</taxon>
        <taxon>Eurotatoria</taxon>
        <taxon>Bdelloidea</taxon>
        <taxon>Philodinida</taxon>
        <taxon>Philodinidae</taxon>
        <taxon>Rotaria</taxon>
    </lineage>
</organism>
<dbReference type="GO" id="GO:0003676">
    <property type="term" value="F:nucleic acid binding"/>
    <property type="evidence" value="ECO:0007669"/>
    <property type="project" value="InterPro"/>
</dbReference>
<dbReference type="PANTHER" id="PTHR46068:SF1">
    <property type="entry name" value="TRANSPOSASE IS30-LIKE HTH DOMAIN-CONTAINING PROTEIN"/>
    <property type="match status" value="1"/>
</dbReference>
<evidence type="ECO:0000313" key="5">
    <source>
        <dbReference type="EMBL" id="CAF3806149.1"/>
    </source>
</evidence>
<dbReference type="Proteomes" id="UP000681967">
    <property type="component" value="Unassembled WGS sequence"/>
</dbReference>